<name>A0A0M8ZVB6_9HYME</name>
<organism evidence="1 2">
    <name type="scientific">Melipona quadrifasciata</name>
    <dbReference type="NCBI Taxonomy" id="166423"/>
    <lineage>
        <taxon>Eukaryota</taxon>
        <taxon>Metazoa</taxon>
        <taxon>Ecdysozoa</taxon>
        <taxon>Arthropoda</taxon>
        <taxon>Hexapoda</taxon>
        <taxon>Insecta</taxon>
        <taxon>Pterygota</taxon>
        <taxon>Neoptera</taxon>
        <taxon>Endopterygota</taxon>
        <taxon>Hymenoptera</taxon>
        <taxon>Apocrita</taxon>
        <taxon>Aculeata</taxon>
        <taxon>Apoidea</taxon>
        <taxon>Anthophila</taxon>
        <taxon>Apidae</taxon>
        <taxon>Melipona</taxon>
    </lineage>
</organism>
<reference evidence="1 2" key="1">
    <citation type="submission" date="2015-07" db="EMBL/GenBank/DDBJ databases">
        <title>The genome of Melipona quadrifasciata.</title>
        <authorList>
            <person name="Pan H."/>
            <person name="Kapheim K."/>
        </authorList>
    </citation>
    <scope>NUCLEOTIDE SEQUENCE [LARGE SCALE GENOMIC DNA]</scope>
    <source>
        <strain evidence="1">0111107301</strain>
        <tissue evidence="1">Whole body</tissue>
    </source>
</reference>
<dbReference type="AlphaFoldDB" id="A0A0M8ZVB6"/>
<sequence>MSEDIHAAPPRPSFTTFQQLVGIRLISGNYRLSTLTAGPCGADLPIFTLQLDARLQTARWVCEVQPRSIKGMGHSTRCGEWRASMAITSANKPRGEYTVKLAAGCAMNRPPHFSSSFISSGGLTKLLESAAITIANFLDSLLLKSCGVSSHSRPTDDIDVACLTRTLFYFFLNRTSWFHCFKIRKNYITSSTNILELRQSFFANN</sequence>
<proteinExistence type="predicted"/>
<dbReference type="Proteomes" id="UP000053105">
    <property type="component" value="Unassembled WGS sequence"/>
</dbReference>
<keyword evidence="2" id="KW-1185">Reference proteome</keyword>
<dbReference type="EMBL" id="KQ435867">
    <property type="protein sequence ID" value="KOX70279.1"/>
    <property type="molecule type" value="Genomic_DNA"/>
</dbReference>
<evidence type="ECO:0000313" key="1">
    <source>
        <dbReference type="EMBL" id="KOX70279.1"/>
    </source>
</evidence>
<accession>A0A0M8ZVB6</accession>
<gene>
    <name evidence="1" type="ORF">WN51_05229</name>
</gene>
<protein>
    <submittedName>
        <fullName evidence="1">Uncharacterized protein</fullName>
    </submittedName>
</protein>
<evidence type="ECO:0000313" key="2">
    <source>
        <dbReference type="Proteomes" id="UP000053105"/>
    </source>
</evidence>